<comment type="function">
    <text evidence="6">Component of the ESCRT-I complex, a regulator of vesicular trafficking process. Required for the sorting of endocytic ubiquitinated cargos into multivesicular bodies. May be involved in cell growth and differentiation.</text>
</comment>
<feature type="region of interest" description="Disordered" evidence="8">
    <location>
        <begin position="23"/>
        <end position="136"/>
    </location>
</feature>
<dbReference type="GO" id="GO:0043162">
    <property type="term" value="P:ubiquitin-dependent protein catabolic process via the multivesicular body sorting pathway"/>
    <property type="evidence" value="ECO:0000318"/>
    <property type="project" value="GO_Central"/>
</dbReference>
<protein>
    <recommendedName>
        <fullName evidence="9">VPS37 C-terminal domain-containing protein</fullName>
    </recommendedName>
</protein>
<dbReference type="EnsemblMetazoa" id="XM_011672629">
    <property type="protein sequence ID" value="XP_011670931"/>
    <property type="gene ID" value="LOC592398"/>
</dbReference>
<dbReference type="SUPFAM" id="SSF140111">
    <property type="entry name" value="Endosomal sorting complex assembly domain"/>
    <property type="match status" value="1"/>
</dbReference>
<dbReference type="KEGG" id="spu:592398"/>
<dbReference type="InterPro" id="IPR037202">
    <property type="entry name" value="ESCRT_assembly_dom"/>
</dbReference>
<evidence type="ECO:0000313" key="10">
    <source>
        <dbReference type="EnsemblMetazoa" id="XP_011670931"/>
    </source>
</evidence>
<comment type="subcellular location">
    <subcellularLocation>
        <location evidence="1">Late endosome membrane</location>
        <topology evidence="1">Peripheral membrane protein</topology>
    </subcellularLocation>
</comment>
<evidence type="ECO:0000256" key="7">
    <source>
        <dbReference type="PROSITE-ProRule" id="PRU00646"/>
    </source>
</evidence>
<dbReference type="AlphaFoldDB" id="A0A7M7HIE5"/>
<dbReference type="GO" id="GO:0000813">
    <property type="term" value="C:ESCRT I complex"/>
    <property type="evidence" value="ECO:0000318"/>
    <property type="project" value="GO_Central"/>
</dbReference>
<evidence type="ECO:0000256" key="3">
    <source>
        <dbReference type="ARBA" id="ARBA00022448"/>
    </source>
</evidence>
<keyword evidence="11" id="KW-1185">Reference proteome</keyword>
<dbReference type="Pfam" id="PF07200">
    <property type="entry name" value="Mod_r"/>
    <property type="match status" value="1"/>
</dbReference>
<dbReference type="Proteomes" id="UP000007110">
    <property type="component" value="Unassembled WGS sequence"/>
</dbReference>
<organism evidence="10 11">
    <name type="scientific">Strongylocentrotus purpuratus</name>
    <name type="common">Purple sea urchin</name>
    <dbReference type="NCBI Taxonomy" id="7668"/>
    <lineage>
        <taxon>Eukaryota</taxon>
        <taxon>Metazoa</taxon>
        <taxon>Echinodermata</taxon>
        <taxon>Eleutherozoa</taxon>
        <taxon>Echinozoa</taxon>
        <taxon>Echinoidea</taxon>
        <taxon>Euechinoidea</taxon>
        <taxon>Echinacea</taxon>
        <taxon>Camarodonta</taxon>
        <taxon>Echinidea</taxon>
        <taxon>Strongylocentrotidae</taxon>
        <taxon>Strongylocentrotus</taxon>
    </lineage>
</organism>
<evidence type="ECO:0000256" key="5">
    <source>
        <dbReference type="ARBA" id="ARBA00022927"/>
    </source>
</evidence>
<feature type="compositionally biased region" description="Polar residues" evidence="8">
    <location>
        <begin position="54"/>
        <end position="68"/>
    </location>
</feature>
<dbReference type="InterPro" id="IPR029012">
    <property type="entry name" value="Helix_hairpin_bin_sf"/>
</dbReference>
<feature type="compositionally biased region" description="Low complexity" evidence="8">
    <location>
        <begin position="92"/>
        <end position="111"/>
    </location>
</feature>
<evidence type="ECO:0000256" key="1">
    <source>
        <dbReference type="ARBA" id="ARBA00004633"/>
    </source>
</evidence>
<feature type="compositionally biased region" description="Pro residues" evidence="8">
    <location>
        <begin position="23"/>
        <end position="51"/>
    </location>
</feature>
<evidence type="ECO:0000313" key="11">
    <source>
        <dbReference type="Proteomes" id="UP000007110"/>
    </source>
</evidence>
<accession>A0A7M7HIE5</accession>
<dbReference type="PANTHER" id="PTHR13678">
    <property type="entry name" value="VACUOLAR PROTEIN SORTING-ASSOCIATED PROTEIN 37"/>
    <property type="match status" value="1"/>
</dbReference>
<keyword evidence="4" id="KW-0967">Endosome</keyword>
<proteinExistence type="inferred from homology"/>
<feature type="domain" description="VPS37 C-terminal" evidence="9">
    <location>
        <begin position="217"/>
        <end position="306"/>
    </location>
</feature>
<dbReference type="GeneID" id="592398"/>
<dbReference type="OrthoDB" id="10004364at2759"/>
<dbReference type="PANTHER" id="PTHR13678:SF27">
    <property type="entry name" value="LD45836P"/>
    <property type="match status" value="1"/>
</dbReference>
<dbReference type="PROSITE" id="PS51314">
    <property type="entry name" value="VPS37_C"/>
    <property type="match status" value="1"/>
</dbReference>
<evidence type="ECO:0000256" key="6">
    <source>
        <dbReference type="ARBA" id="ARBA00025010"/>
    </source>
</evidence>
<evidence type="ECO:0000256" key="8">
    <source>
        <dbReference type="SAM" id="MobiDB-lite"/>
    </source>
</evidence>
<dbReference type="InterPro" id="IPR009851">
    <property type="entry name" value="Mod_r"/>
</dbReference>
<dbReference type="GO" id="GO:0006612">
    <property type="term" value="P:protein targeting to membrane"/>
    <property type="evidence" value="ECO:0000318"/>
    <property type="project" value="GO_Central"/>
</dbReference>
<dbReference type="GO" id="GO:0031902">
    <property type="term" value="C:late endosome membrane"/>
    <property type="evidence" value="ECO:0007669"/>
    <property type="project" value="UniProtKB-SubCell"/>
</dbReference>
<name>A0A7M7HIE5_STRPU</name>
<dbReference type="RefSeq" id="XP_011670931.1">
    <property type="nucleotide sequence ID" value="XM_011672629.2"/>
</dbReference>
<dbReference type="OMA" id="AMYSSHS"/>
<evidence type="ECO:0000256" key="2">
    <source>
        <dbReference type="ARBA" id="ARBA00007617"/>
    </source>
</evidence>
<keyword evidence="5 7" id="KW-0653">Protein transport</keyword>
<dbReference type="GO" id="GO:0006623">
    <property type="term" value="P:protein targeting to vacuole"/>
    <property type="evidence" value="ECO:0000318"/>
    <property type="project" value="GO_Central"/>
</dbReference>
<dbReference type="FunCoup" id="A0A7M7HIE5">
    <property type="interactions" value="1147"/>
</dbReference>
<dbReference type="Gene3D" id="1.10.287.660">
    <property type="entry name" value="Helix hairpin bin"/>
    <property type="match status" value="1"/>
</dbReference>
<keyword evidence="3 7" id="KW-0813">Transport</keyword>
<evidence type="ECO:0000259" key="9">
    <source>
        <dbReference type="PROSITE" id="PS51314"/>
    </source>
</evidence>
<evidence type="ECO:0000256" key="4">
    <source>
        <dbReference type="ARBA" id="ARBA00022753"/>
    </source>
</evidence>
<reference evidence="11" key="1">
    <citation type="submission" date="2015-02" db="EMBL/GenBank/DDBJ databases">
        <title>Genome sequencing for Strongylocentrotus purpuratus.</title>
        <authorList>
            <person name="Murali S."/>
            <person name="Liu Y."/>
            <person name="Vee V."/>
            <person name="English A."/>
            <person name="Wang M."/>
            <person name="Skinner E."/>
            <person name="Han Y."/>
            <person name="Muzny D.M."/>
            <person name="Worley K.C."/>
            <person name="Gibbs R.A."/>
        </authorList>
    </citation>
    <scope>NUCLEOTIDE SEQUENCE</scope>
</reference>
<sequence>MLGPVYTESLRYRTAYYPPHPCGPVPAPHPAFLPHPPQPHPPQPHPPPPPQHTAMYSSHSYPYAFNQSPHQTPPRHTPPQAHMPMPNPPQSQPNLSYPHPTSSSYPASSSYPTPPTSSPQAPMAAAVGAPGASRGSSEFPLLAHLSVDELQRLLSCEDKLNDIAADDANQNKQRRVDKEMAMAENRSLADHNLSRETRLREGRNQLGRLHEEAKSIRDVYDVDRRRLESLNENFSLDAAKVMLETSATKTEEESEEIAEEFLNGNLPISDFVEQFMQRRMMAHVRRIKSDKMQELLRKPSYPALPQNVDIPMTTPMGYTPMPARPAPGVPPATGNQMPSYYPGHPAHIPAPAPAPVAYSGSPWAAYQSTPNMPSLPAFPR</sequence>
<reference evidence="10" key="2">
    <citation type="submission" date="2021-01" db="UniProtKB">
        <authorList>
            <consortium name="EnsemblMetazoa"/>
        </authorList>
    </citation>
    <scope>IDENTIFICATION</scope>
</reference>
<feature type="compositionally biased region" description="Low complexity" evidence="8">
    <location>
        <begin position="118"/>
        <end position="136"/>
    </location>
</feature>
<comment type="similarity">
    <text evidence="2">Belongs to the VPS37 family.</text>
</comment>
<dbReference type="InParanoid" id="A0A7M7HIE5"/>